<evidence type="ECO:0000256" key="9">
    <source>
        <dbReference type="PROSITE-ProRule" id="PRU00035"/>
    </source>
</evidence>
<evidence type="ECO:0000256" key="1">
    <source>
        <dbReference type="ARBA" id="ARBA00022553"/>
    </source>
</evidence>
<keyword evidence="3" id="KW-0677">Repeat</keyword>
<accession>J4HVY5</accession>
<evidence type="ECO:0000259" key="14">
    <source>
        <dbReference type="PROSITE" id="PS50812"/>
    </source>
</evidence>
<keyword evidence="1" id="KW-0597">Phosphoprotein</keyword>
<dbReference type="SUPFAM" id="SSF63748">
    <property type="entry name" value="Tudor/PWWP/MBT"/>
    <property type="match status" value="1"/>
</dbReference>
<dbReference type="Pfam" id="PF13831">
    <property type="entry name" value="PHD_2"/>
    <property type="match status" value="1"/>
</dbReference>
<dbReference type="Pfam" id="PF00439">
    <property type="entry name" value="Bromodomain"/>
    <property type="match status" value="1"/>
</dbReference>
<keyword evidence="6" id="KW-0007">Acetylation</keyword>
<dbReference type="SMART" id="SM00293">
    <property type="entry name" value="PWWP"/>
    <property type="match status" value="1"/>
</dbReference>
<dbReference type="InterPro" id="IPR019786">
    <property type="entry name" value="Zinc_finger_PHD-type_CS"/>
</dbReference>
<gene>
    <name evidence="16" type="ORF">FIBRA_03371</name>
</gene>
<dbReference type="InterPro" id="IPR050701">
    <property type="entry name" value="Histone_Mod_Regulator"/>
</dbReference>
<dbReference type="InterPro" id="IPR036427">
    <property type="entry name" value="Bromodomain-like_sf"/>
</dbReference>
<dbReference type="GO" id="GO:0008270">
    <property type="term" value="F:zinc ion binding"/>
    <property type="evidence" value="ECO:0007669"/>
    <property type="project" value="UniProtKB-KW"/>
</dbReference>
<feature type="region of interest" description="Disordered" evidence="11">
    <location>
        <begin position="269"/>
        <end position="292"/>
    </location>
</feature>
<feature type="domain" description="PWWP" evidence="14">
    <location>
        <begin position="1095"/>
        <end position="1164"/>
    </location>
</feature>
<feature type="domain" description="PHD-type" evidence="13">
    <location>
        <begin position="147"/>
        <end position="197"/>
    </location>
</feature>
<protein>
    <recommendedName>
        <fullName evidence="18">Histone acetyltransferase</fullName>
    </recommendedName>
</protein>
<dbReference type="CDD" id="cd05839">
    <property type="entry name" value="PWWP_BRPF"/>
    <property type="match status" value="1"/>
</dbReference>
<keyword evidence="2" id="KW-0479">Metal-binding</keyword>
<evidence type="ECO:0000313" key="17">
    <source>
        <dbReference type="Proteomes" id="UP000006352"/>
    </source>
</evidence>
<evidence type="ECO:0000256" key="5">
    <source>
        <dbReference type="ARBA" id="ARBA00022833"/>
    </source>
</evidence>
<feature type="compositionally biased region" description="Polar residues" evidence="11">
    <location>
        <begin position="748"/>
        <end position="757"/>
    </location>
</feature>
<feature type="region of interest" description="Disordered" evidence="11">
    <location>
        <begin position="1014"/>
        <end position="1078"/>
    </location>
</feature>
<dbReference type="GO" id="GO:0006325">
    <property type="term" value="P:chromatin organization"/>
    <property type="evidence" value="ECO:0007669"/>
    <property type="project" value="UniProtKB-ARBA"/>
</dbReference>
<dbReference type="InterPro" id="IPR000313">
    <property type="entry name" value="PWWP_dom"/>
</dbReference>
<dbReference type="STRING" id="599839.J4HVY5"/>
<feature type="region of interest" description="Disordered" evidence="11">
    <location>
        <begin position="581"/>
        <end position="616"/>
    </location>
</feature>
<evidence type="ECO:0000313" key="16">
    <source>
        <dbReference type="EMBL" id="CCM01322.1"/>
    </source>
</evidence>
<evidence type="ECO:0000259" key="12">
    <source>
        <dbReference type="PROSITE" id="PS50014"/>
    </source>
</evidence>
<dbReference type="AlphaFoldDB" id="J4HVY5"/>
<keyword evidence="4 10" id="KW-0863">Zinc-finger</keyword>
<dbReference type="Gene3D" id="2.30.30.140">
    <property type="match status" value="1"/>
</dbReference>
<dbReference type="InterPro" id="IPR001487">
    <property type="entry name" value="Bromodomain"/>
</dbReference>
<dbReference type="SUPFAM" id="SSF47370">
    <property type="entry name" value="Bromodomain"/>
    <property type="match status" value="1"/>
</dbReference>
<dbReference type="PROSITE" id="PS50812">
    <property type="entry name" value="PWWP"/>
    <property type="match status" value="1"/>
</dbReference>
<dbReference type="PANTHER" id="PTHR13793:SF107">
    <property type="entry name" value="BROMODOMAIN-CONTAINING PROTEIN HOMOLOG"/>
    <property type="match status" value="1"/>
</dbReference>
<dbReference type="SUPFAM" id="SSF57903">
    <property type="entry name" value="FYVE/PHD zinc finger"/>
    <property type="match status" value="1"/>
</dbReference>
<evidence type="ECO:0000256" key="8">
    <source>
        <dbReference type="ARBA" id="ARBA00023242"/>
    </source>
</evidence>
<organism evidence="16 17">
    <name type="scientific">Fibroporia radiculosa</name>
    <dbReference type="NCBI Taxonomy" id="599839"/>
    <lineage>
        <taxon>Eukaryota</taxon>
        <taxon>Fungi</taxon>
        <taxon>Dikarya</taxon>
        <taxon>Basidiomycota</taxon>
        <taxon>Agaricomycotina</taxon>
        <taxon>Agaricomycetes</taxon>
        <taxon>Polyporales</taxon>
        <taxon>Fibroporiaceae</taxon>
        <taxon>Fibroporia</taxon>
    </lineage>
</organism>
<feature type="region of interest" description="Disordered" evidence="11">
    <location>
        <begin position="702"/>
        <end position="724"/>
    </location>
</feature>
<dbReference type="Pfam" id="PF10513">
    <property type="entry name" value="EPL1"/>
    <property type="match status" value="1"/>
</dbReference>
<dbReference type="Gene3D" id="3.30.40.10">
    <property type="entry name" value="Zinc/RING finger domain, C3HC4 (zinc finger)"/>
    <property type="match status" value="2"/>
</dbReference>
<evidence type="ECO:0000256" key="4">
    <source>
        <dbReference type="ARBA" id="ARBA00022771"/>
    </source>
</evidence>
<evidence type="ECO:0000256" key="11">
    <source>
        <dbReference type="SAM" id="MobiDB-lite"/>
    </source>
</evidence>
<reference evidence="16 17" key="1">
    <citation type="journal article" date="2012" name="Appl. Environ. Microbiol.">
        <title>Short-read sequencing for genomic analysis of the brown rot fungus Fibroporia radiculosa.</title>
        <authorList>
            <person name="Tang J.D."/>
            <person name="Perkins A.D."/>
            <person name="Sonstegard T.S."/>
            <person name="Schroeder S.G."/>
            <person name="Burgess S.C."/>
            <person name="Diehl S.V."/>
        </authorList>
    </citation>
    <scope>NUCLEOTIDE SEQUENCE [LARGE SCALE GENOMIC DNA]</scope>
    <source>
        <strain evidence="16 17">TFFH 294</strain>
    </source>
</reference>
<dbReference type="SMART" id="SM00297">
    <property type="entry name" value="BROMO"/>
    <property type="match status" value="1"/>
</dbReference>
<dbReference type="InterPro" id="IPR019542">
    <property type="entry name" value="Enhancer_polycomb-like_N"/>
</dbReference>
<dbReference type="GO" id="GO:0006357">
    <property type="term" value="P:regulation of transcription by RNA polymerase II"/>
    <property type="evidence" value="ECO:0007669"/>
    <property type="project" value="TreeGrafter"/>
</dbReference>
<dbReference type="GeneID" id="24096233"/>
<evidence type="ECO:0000259" key="15">
    <source>
        <dbReference type="PROSITE" id="PS51805"/>
    </source>
</evidence>
<dbReference type="InParanoid" id="J4HVY5"/>
<dbReference type="InterPro" id="IPR018359">
    <property type="entry name" value="Bromodomain_CS"/>
</dbReference>
<feature type="region of interest" description="Disordered" evidence="11">
    <location>
        <begin position="635"/>
        <end position="670"/>
    </location>
</feature>
<dbReference type="InterPro" id="IPR001965">
    <property type="entry name" value="Znf_PHD"/>
</dbReference>
<keyword evidence="7 9" id="KW-0103">Bromodomain</keyword>
<evidence type="ECO:0000256" key="2">
    <source>
        <dbReference type="ARBA" id="ARBA00022723"/>
    </source>
</evidence>
<dbReference type="FunFam" id="3.30.40.10:FF:000008">
    <property type="entry name" value="Bromodomain containing 1, isoform CRA_a"/>
    <property type="match status" value="1"/>
</dbReference>
<dbReference type="Gene3D" id="1.20.920.10">
    <property type="entry name" value="Bromodomain-like"/>
    <property type="match status" value="1"/>
</dbReference>
<evidence type="ECO:0000256" key="6">
    <source>
        <dbReference type="ARBA" id="ARBA00022990"/>
    </source>
</evidence>
<dbReference type="InterPro" id="IPR019787">
    <property type="entry name" value="Znf_PHD-finger"/>
</dbReference>
<dbReference type="OrthoDB" id="20839at2759"/>
<evidence type="ECO:0000256" key="7">
    <source>
        <dbReference type="ARBA" id="ARBA00023117"/>
    </source>
</evidence>
<evidence type="ECO:0000256" key="3">
    <source>
        <dbReference type="ARBA" id="ARBA00022737"/>
    </source>
</evidence>
<dbReference type="HOGENOM" id="CLU_003589_0_0_1"/>
<evidence type="ECO:0000259" key="13">
    <source>
        <dbReference type="PROSITE" id="PS50016"/>
    </source>
</evidence>
<feature type="region of interest" description="Disordered" evidence="11">
    <location>
        <begin position="739"/>
        <end position="758"/>
    </location>
</feature>
<dbReference type="PRINTS" id="PR00503">
    <property type="entry name" value="BROMODOMAIN"/>
</dbReference>
<dbReference type="InterPro" id="IPR034732">
    <property type="entry name" value="EPHD"/>
</dbReference>
<name>J4HVY5_9APHY</name>
<sequence length="1216" mass="136222">MARGPASPPPTPLPKVSFMKVQDEFSSYPMGVHDAQAKTYGYNELTDFKRPEHYIRYIGMVDFMLLLQAVALRTSEPLESDLATQVEYDMDEQDHEWLNTVNVERKKLQQDGVSYEVFEIVMDRLEKEWFDLTKNIPKPDLALPSEDSTCAICDDSEGENTNAIVFCDGCNLAVHQDCYGVPYIPEGQWLCRKCTVSPENPVSCILCPNEGGAFKQTVHGDWVHLLCAIWVPETRVANDVFMEPITGIDKISKQRWRLKEQQDTRAAALVAESNDQPEDDSTSPKSSKTARAYAKTYKPGPPLVPHIIVERILQYIGKVNIRHKREFVILVCKYWSLKREARRGAAFLKRLHLEPWTASSTTRQQTDEEKAIKLEFMRRLRRDLESIRMVTEMCRKREALKLERAESRQFVFDKTLLTHEPPLRMAFEKIIGADRQEYFKNPVSKLDVPDYYDIVKQPMCWSIIDRKLDRHEYLDLHEFKDDVNLVINNAIIYNKPGTPYYKTAQKIQSSAEPIMAELDRLVNHRFPVQGSSDQEQPQYSTGGLEPPLHLLQLLLSEDSVKEDLALILDKSPLEALFSYELPRIRPPPPPKPKRNRKADLERKRQQRLESAAEFRTRTRRGAATFAQFEAEIQETTETPALTPVPEAGPSNELEVSQVARPGKPGRKKRMSGPGFAHANLPPMVETVDNQQSFKLFERGWVLPPDQRRGNRPRPSFPTAPPKKKLKIGERGKYHMFSFTSPGDEHETSQAQLPSESNVGPEEDMMELDEVPIASAKDQPAENYTATIAEQSVEHPISHAAGPATDPSIATAEQVTDHHPSPTTEQSSEQRIGVAARQLIAHPDALVVQKLIDQPTSRPEIQQSARLPAAVELPTAILAGHVVAEQTTLLSAASGTTNPFEPPAVLSTTSFEDVTPLADRLTEHPVAPVVNQSIQEKRELSAGPTAGPSSMQSASSAMEPAAVAMEVDRPIRKPKPVRIARIVIEELDTPAIRREKNLRRKAEKARLAALAAAAATASRGSSSIGPDATMETGKDYEMSSDLSSLSDLSDDGEGTMDGQVSSRTPDASSQHPRIPMTSATAEPGAVVLEPGRTLEGGTLVWAKAATFPWWPAVVFEPDDHTIPPNMLPVHHRGDTRGPIHLVRFYDSKRSWQWVTLNKMKMLGEDDDLDAELLANSSKLQKWKTPKLRKQCRDAFREALAEMEDAGVDEEHDPISES</sequence>
<proteinExistence type="predicted"/>
<dbReference type="Pfam" id="PF00855">
    <property type="entry name" value="PWWP"/>
    <property type="match status" value="1"/>
</dbReference>
<dbReference type="PROSITE" id="PS50016">
    <property type="entry name" value="ZF_PHD_2"/>
    <property type="match status" value="1"/>
</dbReference>
<dbReference type="PROSITE" id="PS00633">
    <property type="entry name" value="BROMODOMAIN_1"/>
    <property type="match status" value="1"/>
</dbReference>
<keyword evidence="5" id="KW-0862">Zinc</keyword>
<dbReference type="RefSeq" id="XP_012180605.1">
    <property type="nucleotide sequence ID" value="XM_012325215.1"/>
</dbReference>
<dbReference type="PROSITE" id="PS50014">
    <property type="entry name" value="BROMODOMAIN_2"/>
    <property type="match status" value="1"/>
</dbReference>
<dbReference type="PROSITE" id="PS51805">
    <property type="entry name" value="EPHD"/>
    <property type="match status" value="1"/>
</dbReference>
<feature type="domain" description="PHD-type" evidence="15">
    <location>
        <begin position="201"/>
        <end position="259"/>
    </location>
</feature>
<dbReference type="PANTHER" id="PTHR13793">
    <property type="entry name" value="PHD FINGER PROTEINS"/>
    <property type="match status" value="1"/>
</dbReference>
<dbReference type="EMBL" id="HE797027">
    <property type="protein sequence ID" value="CCM01322.1"/>
    <property type="molecule type" value="Genomic_DNA"/>
</dbReference>
<dbReference type="Pfam" id="PF13832">
    <property type="entry name" value="zf-HC5HC2H_2"/>
    <property type="match status" value="1"/>
</dbReference>
<dbReference type="Proteomes" id="UP000006352">
    <property type="component" value="Unassembled WGS sequence"/>
</dbReference>
<dbReference type="InterPro" id="IPR011011">
    <property type="entry name" value="Znf_FYVE_PHD"/>
</dbReference>
<dbReference type="CDD" id="cd04369">
    <property type="entry name" value="Bromodomain"/>
    <property type="match status" value="1"/>
</dbReference>
<keyword evidence="17" id="KW-1185">Reference proteome</keyword>
<dbReference type="CDD" id="cd15492">
    <property type="entry name" value="PHD_BRPF_JADE_like"/>
    <property type="match status" value="1"/>
</dbReference>
<feature type="compositionally biased region" description="Polar residues" evidence="11">
    <location>
        <begin position="1057"/>
        <end position="1070"/>
    </location>
</feature>
<dbReference type="PROSITE" id="PS01359">
    <property type="entry name" value="ZF_PHD_1"/>
    <property type="match status" value="1"/>
</dbReference>
<feature type="domain" description="Bromo" evidence="12">
    <location>
        <begin position="431"/>
        <end position="501"/>
    </location>
</feature>
<evidence type="ECO:0000256" key="10">
    <source>
        <dbReference type="PROSITE-ProRule" id="PRU00146"/>
    </source>
</evidence>
<keyword evidence="8" id="KW-0539">Nucleus</keyword>
<evidence type="ECO:0008006" key="18">
    <source>
        <dbReference type="Google" id="ProtNLM"/>
    </source>
</evidence>
<feature type="compositionally biased region" description="Basic and acidic residues" evidence="11">
    <location>
        <begin position="597"/>
        <end position="616"/>
    </location>
</feature>
<dbReference type="SMART" id="SM00249">
    <property type="entry name" value="PHD"/>
    <property type="match status" value="1"/>
</dbReference>
<dbReference type="InterPro" id="IPR013083">
    <property type="entry name" value="Znf_RING/FYVE/PHD"/>
</dbReference>